<dbReference type="Gene3D" id="3.40.50.720">
    <property type="entry name" value="NAD(P)-binding Rossmann-like Domain"/>
    <property type="match status" value="1"/>
</dbReference>
<gene>
    <name evidence="5" type="ORF">MALV_21940</name>
</gene>
<dbReference type="NCBIfam" id="TIGR03971">
    <property type="entry name" value="SDR_subfam_1"/>
    <property type="match status" value="1"/>
</dbReference>
<dbReference type="FunFam" id="3.40.50.720:FF:000084">
    <property type="entry name" value="Short-chain dehydrogenase reductase"/>
    <property type="match status" value="1"/>
</dbReference>
<evidence type="ECO:0000256" key="2">
    <source>
        <dbReference type="ARBA" id="ARBA00023002"/>
    </source>
</evidence>
<sequence length="273" mass="28558">MEQLAGKVALVTGAARGQGRSHAVALAEEGADIIAVDIAADVDSIPYPLGTKEDLDETVRLVQDTGRRVAAYVCDVRHLADLQDSVQSGIAELGDIDIVVANAGVVATGRTDPLDEQVYRDIVETNLFGAWNTIVTAVPSIIRKGQGGSIILTSSTQGLVGRGGDGSAAAFGYASSKHGVVGLMRSAAHAYAEHNIRVNTVHPTGVATPMVLNEHMGRVFQENPSVPKLATNLLPVPFIEAQDVTNVVVWLASDKARYITGATLPVDAGFTAL</sequence>
<organism evidence="5 6">
    <name type="scientific">Mycolicibacterium alvei</name>
    <dbReference type="NCBI Taxonomy" id="67081"/>
    <lineage>
        <taxon>Bacteria</taxon>
        <taxon>Bacillati</taxon>
        <taxon>Actinomycetota</taxon>
        <taxon>Actinomycetes</taxon>
        <taxon>Mycobacteriales</taxon>
        <taxon>Mycobacteriaceae</taxon>
        <taxon>Mycolicibacterium</taxon>
    </lineage>
</organism>
<dbReference type="GO" id="GO:0016491">
    <property type="term" value="F:oxidoreductase activity"/>
    <property type="evidence" value="ECO:0007669"/>
    <property type="project" value="UniProtKB-KW"/>
</dbReference>
<proteinExistence type="inferred from homology"/>
<dbReference type="PROSITE" id="PS00061">
    <property type="entry name" value="ADH_SHORT"/>
    <property type="match status" value="1"/>
</dbReference>
<dbReference type="InterPro" id="IPR020904">
    <property type="entry name" value="Sc_DH/Rdtase_CS"/>
</dbReference>
<dbReference type="InterPro" id="IPR036291">
    <property type="entry name" value="NAD(P)-bd_dom_sf"/>
</dbReference>
<evidence type="ECO:0000313" key="5">
    <source>
        <dbReference type="EMBL" id="BBX27069.1"/>
    </source>
</evidence>
<protein>
    <submittedName>
        <fullName evidence="5">Short-chain dehydrogenase/reductase</fullName>
    </submittedName>
</protein>
<keyword evidence="2" id="KW-0560">Oxidoreductase</keyword>
<dbReference type="InterPro" id="IPR023985">
    <property type="entry name" value="SDR_subfam_1"/>
</dbReference>
<dbReference type="InterPro" id="IPR002347">
    <property type="entry name" value="SDR_fam"/>
</dbReference>
<evidence type="ECO:0000256" key="1">
    <source>
        <dbReference type="ARBA" id="ARBA00006484"/>
    </source>
</evidence>
<dbReference type="NCBIfam" id="NF009467">
    <property type="entry name" value="PRK12826.1-3"/>
    <property type="match status" value="1"/>
</dbReference>
<dbReference type="PRINTS" id="PR00080">
    <property type="entry name" value="SDRFAMILY"/>
</dbReference>
<dbReference type="PANTHER" id="PTHR43180">
    <property type="entry name" value="3-OXOACYL-(ACYL-CARRIER-PROTEIN) REDUCTASE (AFU_ORTHOLOGUE AFUA_6G11210)"/>
    <property type="match status" value="1"/>
</dbReference>
<dbReference type="Proteomes" id="UP000466906">
    <property type="component" value="Chromosome"/>
</dbReference>
<dbReference type="Pfam" id="PF00106">
    <property type="entry name" value="adh_short"/>
    <property type="match status" value="1"/>
</dbReference>
<dbReference type="EMBL" id="AP022565">
    <property type="protein sequence ID" value="BBX27069.1"/>
    <property type="molecule type" value="Genomic_DNA"/>
</dbReference>
<accession>A0A6N4URP9</accession>
<evidence type="ECO:0000313" key="6">
    <source>
        <dbReference type="Proteomes" id="UP000466906"/>
    </source>
</evidence>
<dbReference type="KEGG" id="malv:MALV_21940"/>
<dbReference type="SUPFAM" id="SSF51735">
    <property type="entry name" value="NAD(P)-binding Rossmann-fold domains"/>
    <property type="match status" value="1"/>
</dbReference>
<keyword evidence="3" id="KW-0520">NAD</keyword>
<dbReference type="AlphaFoldDB" id="A0A6N4URP9"/>
<name>A0A6N4URP9_9MYCO</name>
<dbReference type="CDD" id="cd05233">
    <property type="entry name" value="SDR_c"/>
    <property type="match status" value="1"/>
</dbReference>
<dbReference type="PRINTS" id="PR00081">
    <property type="entry name" value="GDHRDH"/>
</dbReference>
<dbReference type="RefSeq" id="WP_163663830.1">
    <property type="nucleotide sequence ID" value="NZ_AP022565.1"/>
</dbReference>
<reference evidence="5 6" key="1">
    <citation type="journal article" date="2019" name="Emerg. Microbes Infect.">
        <title>Comprehensive subspecies identification of 175 nontuberculous mycobacteria species based on 7547 genomic profiles.</title>
        <authorList>
            <person name="Matsumoto Y."/>
            <person name="Kinjo T."/>
            <person name="Motooka D."/>
            <person name="Nabeya D."/>
            <person name="Jung N."/>
            <person name="Uechi K."/>
            <person name="Horii T."/>
            <person name="Iida T."/>
            <person name="Fujita J."/>
            <person name="Nakamura S."/>
        </authorList>
    </citation>
    <scope>NUCLEOTIDE SEQUENCE [LARGE SCALE GENOMIC DNA]</scope>
    <source>
        <strain evidence="5 6">JCM 12272</strain>
    </source>
</reference>
<evidence type="ECO:0000256" key="3">
    <source>
        <dbReference type="ARBA" id="ARBA00023027"/>
    </source>
</evidence>
<comment type="similarity">
    <text evidence="1 4">Belongs to the short-chain dehydrogenases/reductases (SDR) family.</text>
</comment>
<dbReference type="PANTHER" id="PTHR43180:SF66">
    <property type="entry name" value="SHORT-CHAIN DEHYDROGENASE_REDUCTASE FAMILY PROTEIN"/>
    <property type="match status" value="1"/>
</dbReference>
<evidence type="ECO:0000256" key="4">
    <source>
        <dbReference type="RuleBase" id="RU000363"/>
    </source>
</evidence>
<keyword evidence="6" id="KW-1185">Reference proteome</keyword>